<dbReference type="InterPro" id="IPR013320">
    <property type="entry name" value="ConA-like_dom_sf"/>
</dbReference>
<keyword evidence="2" id="KW-0624">Polysaccharide degradation</keyword>
<dbReference type="InterPro" id="IPR002594">
    <property type="entry name" value="GH12"/>
</dbReference>
<dbReference type="PANTHER" id="PTHR34002:SF9">
    <property type="entry name" value="XYLOGLUCAN-SPECIFIC ENDO-BETA-1,4-GLUCANASE A"/>
    <property type="match status" value="1"/>
</dbReference>
<dbReference type="SUPFAM" id="SSF49899">
    <property type="entry name" value="Concanavalin A-like lectins/glucanases"/>
    <property type="match status" value="1"/>
</dbReference>
<comment type="similarity">
    <text evidence="1 2">Belongs to the glycosyl hydrolase 12 (cellulase H) family.</text>
</comment>
<gene>
    <name evidence="3" type="ORF">RDB_LOCUS20519</name>
</gene>
<evidence type="ECO:0000313" key="3">
    <source>
        <dbReference type="EMBL" id="CAE6380417.1"/>
    </source>
</evidence>
<dbReference type="InterPro" id="IPR013319">
    <property type="entry name" value="GH11/12"/>
</dbReference>
<dbReference type="Proteomes" id="UP000663826">
    <property type="component" value="Unassembled WGS sequence"/>
</dbReference>
<comment type="caution">
    <text evidence="3">The sequence shown here is derived from an EMBL/GenBank/DDBJ whole genome shotgun (WGS) entry which is preliminary data.</text>
</comment>
<accession>A0A8H2ZYV6</accession>
<dbReference type="GO" id="GO:0000272">
    <property type="term" value="P:polysaccharide catabolic process"/>
    <property type="evidence" value="ECO:0007669"/>
    <property type="project" value="UniProtKB-KW"/>
</dbReference>
<proteinExistence type="inferred from homology"/>
<protein>
    <submittedName>
        <fullName evidence="3">Uncharacterized protein</fullName>
    </submittedName>
</protein>
<evidence type="ECO:0000256" key="2">
    <source>
        <dbReference type="RuleBase" id="RU361163"/>
    </source>
</evidence>
<dbReference type="PANTHER" id="PTHR34002">
    <property type="entry name" value="BLR1656 PROTEIN"/>
    <property type="match status" value="1"/>
</dbReference>
<reference evidence="3" key="1">
    <citation type="submission" date="2021-01" db="EMBL/GenBank/DDBJ databases">
        <authorList>
            <person name="Kaushik A."/>
        </authorList>
    </citation>
    <scope>NUCLEOTIDE SEQUENCE</scope>
    <source>
        <strain evidence="3">AG1-1B</strain>
    </source>
</reference>
<keyword evidence="2" id="KW-0326">Glycosidase</keyword>
<dbReference type="Gene3D" id="2.60.120.180">
    <property type="match status" value="1"/>
</dbReference>
<evidence type="ECO:0000256" key="1">
    <source>
        <dbReference type="ARBA" id="ARBA00005519"/>
    </source>
</evidence>
<name>A0A8H2ZYV6_9AGAM</name>
<keyword evidence="2" id="KW-0119">Carbohydrate metabolism</keyword>
<dbReference type="EMBL" id="CAJMWQ010000781">
    <property type="protein sequence ID" value="CAE6380417.1"/>
    <property type="molecule type" value="Genomic_DNA"/>
</dbReference>
<sequence length="79" mass="8595">MITTTRNWAYSAAASDLVANVFYQPWLGKILDGTAVSSTSTYEIMIWLSNRRVGPASLGSRVATVNIGGQNWAVFKGRV</sequence>
<dbReference type="AlphaFoldDB" id="A0A8H2ZYV6"/>
<keyword evidence="2" id="KW-0378">Hydrolase</keyword>
<evidence type="ECO:0000313" key="4">
    <source>
        <dbReference type="Proteomes" id="UP000663826"/>
    </source>
</evidence>
<dbReference type="GO" id="GO:0008810">
    <property type="term" value="F:cellulase activity"/>
    <property type="evidence" value="ECO:0007669"/>
    <property type="project" value="InterPro"/>
</dbReference>
<dbReference type="Pfam" id="PF01670">
    <property type="entry name" value="Glyco_hydro_12"/>
    <property type="match status" value="1"/>
</dbReference>
<organism evidence="3 4">
    <name type="scientific">Rhizoctonia solani</name>
    <dbReference type="NCBI Taxonomy" id="456999"/>
    <lineage>
        <taxon>Eukaryota</taxon>
        <taxon>Fungi</taxon>
        <taxon>Dikarya</taxon>
        <taxon>Basidiomycota</taxon>
        <taxon>Agaricomycotina</taxon>
        <taxon>Agaricomycetes</taxon>
        <taxon>Cantharellales</taxon>
        <taxon>Ceratobasidiaceae</taxon>
        <taxon>Rhizoctonia</taxon>
    </lineage>
</organism>